<evidence type="ECO:0000313" key="7">
    <source>
        <dbReference type="EMBL" id="XAH76409.1"/>
    </source>
</evidence>
<dbReference type="InterPro" id="IPR050343">
    <property type="entry name" value="RsuA_PseudoU_synthase"/>
</dbReference>
<dbReference type="InterPro" id="IPR020094">
    <property type="entry name" value="TruA/RsuA/RluB/E/F_N"/>
</dbReference>
<evidence type="ECO:0000256" key="2">
    <source>
        <dbReference type="ARBA" id="ARBA00022884"/>
    </source>
</evidence>
<evidence type="ECO:0000256" key="4">
    <source>
        <dbReference type="PROSITE-ProRule" id="PRU00182"/>
    </source>
</evidence>
<dbReference type="InterPro" id="IPR006145">
    <property type="entry name" value="PsdUridine_synth_RsuA/RluA"/>
</dbReference>
<evidence type="ECO:0000256" key="1">
    <source>
        <dbReference type="ARBA" id="ARBA00008348"/>
    </source>
</evidence>
<dbReference type="Pfam" id="PF01479">
    <property type="entry name" value="S4"/>
    <property type="match status" value="1"/>
</dbReference>
<reference evidence="7 8" key="1">
    <citation type="submission" date="2024-02" db="EMBL/GenBank/DDBJ databases">
        <title>Bacterial strain from lacustrine sediment.</title>
        <authorList>
            <person name="Petit C."/>
            <person name="Fadhlaoui K."/>
        </authorList>
    </citation>
    <scope>NUCLEOTIDE SEQUENCE [LARGE SCALE GENOMIC DNA]</scope>
    <source>
        <strain evidence="7 8">IPX-CK</strain>
    </source>
</reference>
<keyword evidence="3 5" id="KW-0413">Isomerase</keyword>
<dbReference type="SUPFAM" id="SSF55120">
    <property type="entry name" value="Pseudouridine synthase"/>
    <property type="match status" value="1"/>
</dbReference>
<dbReference type="Gene3D" id="3.30.70.1560">
    <property type="entry name" value="Alpha-L RNA-binding motif"/>
    <property type="match status" value="1"/>
</dbReference>
<dbReference type="NCBIfam" id="TIGR00093">
    <property type="entry name" value="pseudouridine synthase"/>
    <property type="match status" value="1"/>
</dbReference>
<dbReference type="InterPro" id="IPR000748">
    <property type="entry name" value="PsdUridine_synth_RsuA/RluB/E/F"/>
</dbReference>
<protein>
    <recommendedName>
        <fullName evidence="5">Pseudouridine synthase</fullName>
        <ecNumber evidence="5">5.4.99.-</ecNumber>
    </recommendedName>
</protein>
<feature type="domain" description="RNA-binding S4" evidence="6">
    <location>
        <begin position="2"/>
        <end position="67"/>
    </location>
</feature>
<keyword evidence="2 4" id="KW-0694">RNA-binding</keyword>
<dbReference type="InterPro" id="IPR036986">
    <property type="entry name" value="S4_RNA-bd_sf"/>
</dbReference>
<dbReference type="PANTHER" id="PTHR47683">
    <property type="entry name" value="PSEUDOURIDINE SYNTHASE FAMILY PROTEIN-RELATED"/>
    <property type="match status" value="1"/>
</dbReference>
<dbReference type="Pfam" id="PF00849">
    <property type="entry name" value="PseudoU_synth_2"/>
    <property type="match status" value="1"/>
</dbReference>
<evidence type="ECO:0000313" key="8">
    <source>
        <dbReference type="Proteomes" id="UP001451571"/>
    </source>
</evidence>
<keyword evidence="8" id="KW-1185">Reference proteome</keyword>
<accession>A0ABZ3F4N5</accession>
<name>A0ABZ3F4N5_9FIRM</name>
<dbReference type="Gene3D" id="3.30.70.580">
    <property type="entry name" value="Pseudouridine synthase I, catalytic domain, N-terminal subdomain"/>
    <property type="match status" value="1"/>
</dbReference>
<dbReference type="EMBL" id="CP146256">
    <property type="protein sequence ID" value="XAH76409.1"/>
    <property type="molecule type" value="Genomic_DNA"/>
</dbReference>
<dbReference type="InterPro" id="IPR042092">
    <property type="entry name" value="PsdUridine_s_RsuA/RluB/E/F_cat"/>
</dbReference>
<dbReference type="EC" id="5.4.99.-" evidence="5"/>
<dbReference type="SUPFAM" id="SSF55174">
    <property type="entry name" value="Alpha-L RNA-binding motif"/>
    <property type="match status" value="1"/>
</dbReference>
<dbReference type="InterPro" id="IPR020103">
    <property type="entry name" value="PsdUridine_synth_cat_dom_sf"/>
</dbReference>
<dbReference type="PROSITE" id="PS50889">
    <property type="entry name" value="S4"/>
    <property type="match status" value="1"/>
</dbReference>
<dbReference type="Gene3D" id="3.10.290.10">
    <property type="entry name" value="RNA-binding S4 domain"/>
    <property type="match status" value="1"/>
</dbReference>
<dbReference type="CDD" id="cd00165">
    <property type="entry name" value="S4"/>
    <property type="match status" value="1"/>
</dbReference>
<organism evidence="7 8">
    <name type="scientific">Kineothrix sedimenti</name>
    <dbReference type="NCBI Taxonomy" id="3123317"/>
    <lineage>
        <taxon>Bacteria</taxon>
        <taxon>Bacillati</taxon>
        <taxon>Bacillota</taxon>
        <taxon>Clostridia</taxon>
        <taxon>Lachnospirales</taxon>
        <taxon>Lachnospiraceae</taxon>
        <taxon>Kineothrix</taxon>
    </lineage>
</organism>
<gene>
    <name evidence="7" type="ORF">V6984_11420</name>
</gene>
<proteinExistence type="inferred from homology"/>
<dbReference type="GO" id="GO:0016853">
    <property type="term" value="F:isomerase activity"/>
    <property type="evidence" value="ECO:0007669"/>
    <property type="project" value="UniProtKB-KW"/>
</dbReference>
<evidence type="ECO:0000259" key="6">
    <source>
        <dbReference type="SMART" id="SM00363"/>
    </source>
</evidence>
<comment type="similarity">
    <text evidence="1 5">Belongs to the pseudouridine synthase RsuA family.</text>
</comment>
<dbReference type="PANTHER" id="PTHR47683:SF4">
    <property type="entry name" value="PSEUDOURIDINE SYNTHASE"/>
    <property type="match status" value="1"/>
</dbReference>
<dbReference type="Proteomes" id="UP001451571">
    <property type="component" value="Chromosome"/>
</dbReference>
<dbReference type="InterPro" id="IPR018496">
    <property type="entry name" value="PsdUridine_synth_RsuA/RluB_CS"/>
</dbReference>
<evidence type="ECO:0000256" key="5">
    <source>
        <dbReference type="RuleBase" id="RU003887"/>
    </source>
</evidence>
<dbReference type="SMART" id="SM00363">
    <property type="entry name" value="S4"/>
    <property type="match status" value="1"/>
</dbReference>
<dbReference type="PROSITE" id="PS01149">
    <property type="entry name" value="PSI_RSU"/>
    <property type="match status" value="1"/>
</dbReference>
<sequence>MLRLDKFLCEMNIGSRSQVKLYLKQGLVTVNGEIITKPETKVDENKDEVAFKGASCRYRRYVYYMLNKPQDIVSATKDNLNVTVTELLKDTGYMDLFPVGRLDKDTEGLLLMTNDGALAHDLLSPKKHVKKVYFARLERALTEEDVRLLEQGVDIGEEKYTLPARVEILPDQCIHLTITEGKFHQVKRMLNAVGNNVLYLKRVVMGSLRLDEGLRPGEYRELTTEEIQCLKQKGCGEKG</sequence>
<dbReference type="CDD" id="cd02553">
    <property type="entry name" value="PseudoU_synth_RsuA"/>
    <property type="match status" value="1"/>
</dbReference>
<dbReference type="RefSeq" id="WP_342759989.1">
    <property type="nucleotide sequence ID" value="NZ_CP146256.1"/>
</dbReference>
<evidence type="ECO:0000256" key="3">
    <source>
        <dbReference type="ARBA" id="ARBA00023235"/>
    </source>
</evidence>
<dbReference type="InterPro" id="IPR002942">
    <property type="entry name" value="S4_RNA-bd"/>
</dbReference>